<proteinExistence type="predicted"/>
<evidence type="ECO:0000259" key="4">
    <source>
        <dbReference type="Pfam" id="PF13579"/>
    </source>
</evidence>
<sequence>MTWRTSALSATEARRTSTPATGARVELSATLPRRTPESAWAIRASNGSSNARAAILEVIPSLQTDRRGRRFVEAVYAMVSEGQFRNALAAASRQSKNQGKDRAASPALGESGRLRDFACRGDFQWTRPRSAGIRFTSPRHKARLPRSPAWPPVHFEAARSFAFASGVHVSSRWMLYSHDTLGLGHVRRTIAVARAGISGRTDLTALLVTCSPLVDSLPMPPGLDYMKLPSARKAGPGDYHPRTLAVEPERFRGLRIAALRATGAAFGPHLMLVDKSPLGLMGELKETLAALIAHGSRMVIGWRDILDSPDAMRAEWQRQGTLDVLERTYHEIWVYGDPRIFDVRERYRLPSRIADRVHHLGYLSPRVSAEDRERARKALEMDDAPFAVVTVGGGECAARVVEAYLEALRQRHLPPDLNTLVVTGPFMPEPDRMRLSALGGGRTRFRTFVPSLETLIAAADVVVARAGYNTVCETLGSETPAVFVPRLLHRDEQVIRAGRLAELGLAEVVDEPSLSPRTLGDAVRRALARGRHIRMNAITNLAPGPGTATSEPPAPAPSDAEAAPSSAGEPALEPPRWNGRSGTLGYVAKMFPRISETFILDEILALRRSGVPVKIYSLLPPVRDACVHPEAEELIPEVQVLARQGMRRALGMLADASACVQLRPIHTLRLVLRVMLSAHPRRSLRRLERGLYLARCLRRDHVAHVHAAWAHTPEGVVRIAGRLTGIPWSMGAHAKDIHLADRASLAKKVGAARFTLTCTEANRELLASLAPLDEAGEQNAEILLVHHGVDSRAFAPRVRPSHGANGATPVILSVGRLVPKKGFSTLLEAAALLARRGTPFELEILGGGPERDRLERLAGSLGLDGRVAFRGMAVREDVRAAYARASCFALACRIGADGDRDGIPNTLAEAMACGLPVVGTRLPGIEEVVRDHETGRLVPPDDPAALADALAEVLEQPDRTTHLGARARAWVVEHFDAGANGLRRARRLARALGIERVLYVSADRGIPVRGHKGASVHVRSVVAALAEAGIETRILTAREGPLDGPSPVGRLVETRSDRVCGGAVRWLARAFGGGEPLERALLRLLDNIWLHMAARRITTRWKPDLVYERYALTAFAGAWLARHLRVPFMLEVNAPLANEERTFRGLRLGALARWTEGLLLRRADRVVVVSPALHEWARRRGVPPERLLLLPNAVAAGWAATEPAARAIRAREGLDGAFVVGFCGSLKPWHGVSHLLEAAARAAVVVHPLRVLVVGDGPERDALERRAAALGMADRTRFTGSVPHDQVPAHLAACDLLVAPYEHVDGFYFSPLKLAEYLRIGRPVLVSAVGDIPRMVEAAPQATLLPPADVEALATAIVRQARGEGPAPTRDGRPAWTWNDVVRRILEAGEEARRSLWRWTP</sequence>
<feature type="region of interest" description="Disordered" evidence="1">
    <location>
        <begin position="1"/>
        <end position="23"/>
    </location>
</feature>
<dbReference type="InterPro" id="IPR007235">
    <property type="entry name" value="Glyco_trans_28_C"/>
</dbReference>
<feature type="domain" description="Glycosyl transferase family 28 C-terminal" evidence="3">
    <location>
        <begin position="389"/>
        <end position="530"/>
    </location>
</feature>
<dbReference type="InterPro" id="IPR001296">
    <property type="entry name" value="Glyco_trans_1"/>
</dbReference>
<dbReference type="Gene3D" id="3.40.50.2000">
    <property type="entry name" value="Glycogen Phosphorylase B"/>
    <property type="match status" value="5"/>
</dbReference>
<dbReference type="SUPFAM" id="SSF53756">
    <property type="entry name" value="UDP-Glycosyltransferase/glycogen phosphorylase"/>
    <property type="match status" value="3"/>
</dbReference>
<dbReference type="Pfam" id="PF13579">
    <property type="entry name" value="Glyco_trans_4_4"/>
    <property type="match status" value="1"/>
</dbReference>
<dbReference type="GO" id="GO:0016758">
    <property type="term" value="F:hexosyltransferase activity"/>
    <property type="evidence" value="ECO:0007669"/>
    <property type="project" value="InterPro"/>
</dbReference>
<dbReference type="Pfam" id="PF13692">
    <property type="entry name" value="Glyco_trans_1_4"/>
    <property type="match status" value="1"/>
</dbReference>
<keyword evidence="5" id="KW-0808">Transferase</keyword>
<comment type="caution">
    <text evidence="5">The sequence shown here is derived from an EMBL/GenBank/DDBJ whole genome shotgun (WGS) entry which is preliminary data.</text>
</comment>
<evidence type="ECO:0000256" key="1">
    <source>
        <dbReference type="SAM" id="MobiDB-lite"/>
    </source>
</evidence>
<feature type="domain" description="Glycosyltransferase subfamily 4-like N-terminal" evidence="4">
    <location>
        <begin position="1013"/>
        <end position="1192"/>
    </location>
</feature>
<reference evidence="5 6" key="1">
    <citation type="journal article" date="2019" name="Nat. Microbiol.">
        <title>Mediterranean grassland soil C-N compound turnover is dependent on rainfall and depth, and is mediated by genomically divergent microorganisms.</title>
        <authorList>
            <person name="Diamond S."/>
            <person name="Andeer P.F."/>
            <person name="Li Z."/>
            <person name="Crits-Christoph A."/>
            <person name="Burstein D."/>
            <person name="Anantharaman K."/>
            <person name="Lane K.R."/>
            <person name="Thomas B.C."/>
            <person name="Pan C."/>
            <person name="Northen T.R."/>
            <person name="Banfield J.F."/>
        </authorList>
    </citation>
    <scope>NUCLEOTIDE SEQUENCE [LARGE SCALE GENOMIC DNA]</scope>
    <source>
        <strain evidence="5">WS_10</strain>
    </source>
</reference>
<evidence type="ECO:0000313" key="5">
    <source>
        <dbReference type="EMBL" id="TMQ68459.1"/>
    </source>
</evidence>
<evidence type="ECO:0000313" key="6">
    <source>
        <dbReference type="Proteomes" id="UP000319836"/>
    </source>
</evidence>
<name>A0A538TY61_UNCEI</name>
<feature type="region of interest" description="Disordered" evidence="1">
    <location>
        <begin position="538"/>
        <end position="577"/>
    </location>
</feature>
<feature type="domain" description="Glycosyl transferase family 1" evidence="2">
    <location>
        <begin position="799"/>
        <end position="970"/>
    </location>
</feature>
<accession>A0A538TY61</accession>
<dbReference type="Pfam" id="PF00534">
    <property type="entry name" value="Glycos_transf_1"/>
    <property type="match status" value="1"/>
</dbReference>
<dbReference type="Pfam" id="PF04101">
    <property type="entry name" value="Glyco_tran_28_C"/>
    <property type="match status" value="1"/>
</dbReference>
<feature type="compositionally biased region" description="Low complexity" evidence="1">
    <location>
        <begin position="542"/>
        <end position="575"/>
    </location>
</feature>
<organism evidence="5 6">
    <name type="scientific">Eiseniibacteriota bacterium</name>
    <dbReference type="NCBI Taxonomy" id="2212470"/>
    <lineage>
        <taxon>Bacteria</taxon>
        <taxon>Candidatus Eiseniibacteriota</taxon>
    </lineage>
</organism>
<evidence type="ECO:0000259" key="2">
    <source>
        <dbReference type="Pfam" id="PF00534"/>
    </source>
</evidence>
<dbReference type="PANTHER" id="PTHR12526">
    <property type="entry name" value="GLYCOSYLTRANSFERASE"/>
    <property type="match status" value="1"/>
</dbReference>
<dbReference type="EMBL" id="VBPA01000401">
    <property type="protein sequence ID" value="TMQ68459.1"/>
    <property type="molecule type" value="Genomic_DNA"/>
</dbReference>
<dbReference type="CDD" id="cd03801">
    <property type="entry name" value="GT4_PimA-like"/>
    <property type="match status" value="1"/>
</dbReference>
<dbReference type="PANTHER" id="PTHR12526:SF636">
    <property type="entry name" value="BLL3647 PROTEIN"/>
    <property type="match status" value="1"/>
</dbReference>
<gene>
    <name evidence="5" type="ORF">E6K80_14185</name>
</gene>
<dbReference type="CDD" id="cd03794">
    <property type="entry name" value="GT4_WbuB-like"/>
    <property type="match status" value="1"/>
</dbReference>
<dbReference type="InterPro" id="IPR028098">
    <property type="entry name" value="Glyco_trans_4-like_N"/>
</dbReference>
<dbReference type="Proteomes" id="UP000319836">
    <property type="component" value="Unassembled WGS sequence"/>
</dbReference>
<evidence type="ECO:0000259" key="3">
    <source>
        <dbReference type="Pfam" id="PF04101"/>
    </source>
</evidence>
<protein>
    <submittedName>
        <fullName evidence="5">Glycosyltransferase</fullName>
    </submittedName>
</protein>